<evidence type="ECO:0000313" key="8">
    <source>
        <dbReference type="Proteomes" id="UP000694871"/>
    </source>
</evidence>
<feature type="domain" description="IRG-type G" evidence="7">
    <location>
        <begin position="45"/>
        <end position="225"/>
    </location>
</feature>
<dbReference type="PANTHER" id="PTHR32341">
    <property type="entry name" value="INTERFERON-INDUCIBLE GTPASE"/>
    <property type="match status" value="1"/>
</dbReference>
<accession>A0ABM1KC00</accession>
<feature type="coiled-coil region" evidence="5">
    <location>
        <begin position="14"/>
        <end position="45"/>
    </location>
</feature>
<evidence type="ECO:0000256" key="3">
    <source>
        <dbReference type="ARBA" id="ARBA00022801"/>
    </source>
</evidence>
<dbReference type="InterPro" id="IPR027417">
    <property type="entry name" value="P-loop_NTPase"/>
</dbReference>
<proteinExistence type="inferred from homology"/>
<keyword evidence="5" id="KW-0175">Coiled coil</keyword>
<keyword evidence="8" id="KW-1185">Reference proteome</keyword>
<dbReference type="RefSeq" id="XP_015271237.1">
    <property type="nucleotide sequence ID" value="XM_015415751.1"/>
</dbReference>
<evidence type="ECO:0000256" key="2">
    <source>
        <dbReference type="ARBA" id="ARBA00022741"/>
    </source>
</evidence>
<dbReference type="Pfam" id="PF05049">
    <property type="entry name" value="IIGP"/>
    <property type="match status" value="1"/>
</dbReference>
<dbReference type="SUPFAM" id="SSF52540">
    <property type="entry name" value="P-loop containing nucleoside triphosphate hydrolases"/>
    <property type="match status" value="1"/>
</dbReference>
<feature type="transmembrane region" description="Helical" evidence="6">
    <location>
        <begin position="256"/>
        <end position="278"/>
    </location>
</feature>
<dbReference type="InterPro" id="IPR007743">
    <property type="entry name" value="Immunity-related_GTPase-like"/>
</dbReference>
<reference evidence="9" key="1">
    <citation type="submission" date="2025-08" db="UniProtKB">
        <authorList>
            <consortium name="RefSeq"/>
        </authorList>
    </citation>
    <scope>IDENTIFICATION</scope>
</reference>
<keyword evidence="6" id="KW-0812">Transmembrane</keyword>
<keyword evidence="3" id="KW-0378">Hydrolase</keyword>
<keyword evidence="6" id="KW-1133">Transmembrane helix</keyword>
<comment type="similarity">
    <text evidence="1">Belongs to the TRAFAC class dynamin-like GTPase superfamily. IRG family.</text>
</comment>
<evidence type="ECO:0000313" key="9">
    <source>
        <dbReference type="RefSeq" id="XP_015271237.1"/>
    </source>
</evidence>
<dbReference type="Gene3D" id="3.40.50.300">
    <property type="entry name" value="P-loop containing nucleotide triphosphate hydrolases"/>
    <property type="match status" value="1"/>
</dbReference>
<evidence type="ECO:0000256" key="5">
    <source>
        <dbReference type="SAM" id="Coils"/>
    </source>
</evidence>
<protein>
    <submittedName>
        <fullName evidence="9">Interferon-inducible GTPase 5-like</fullName>
    </submittedName>
</protein>
<evidence type="ECO:0000256" key="4">
    <source>
        <dbReference type="ARBA" id="ARBA00023134"/>
    </source>
</evidence>
<organism evidence="8 9">
    <name type="scientific">Gekko japonicus</name>
    <name type="common">Schlegel's Japanese gecko</name>
    <dbReference type="NCBI Taxonomy" id="146911"/>
    <lineage>
        <taxon>Eukaryota</taxon>
        <taxon>Metazoa</taxon>
        <taxon>Chordata</taxon>
        <taxon>Craniata</taxon>
        <taxon>Vertebrata</taxon>
        <taxon>Euteleostomi</taxon>
        <taxon>Lepidosauria</taxon>
        <taxon>Squamata</taxon>
        <taxon>Bifurcata</taxon>
        <taxon>Gekkota</taxon>
        <taxon>Gekkonidae</taxon>
        <taxon>Gekkoninae</taxon>
        <taxon>Gekko</taxon>
    </lineage>
</organism>
<evidence type="ECO:0000256" key="6">
    <source>
        <dbReference type="SAM" id="Phobius"/>
    </source>
</evidence>
<dbReference type="PROSITE" id="PS51716">
    <property type="entry name" value="G_IRG"/>
    <property type="match status" value="1"/>
</dbReference>
<dbReference type="Proteomes" id="UP000694871">
    <property type="component" value="Unplaced"/>
</dbReference>
<evidence type="ECO:0000256" key="1">
    <source>
        <dbReference type="ARBA" id="ARBA00005429"/>
    </source>
</evidence>
<evidence type="ECO:0000259" key="7">
    <source>
        <dbReference type="PROSITE" id="PS51716"/>
    </source>
</evidence>
<dbReference type="InterPro" id="IPR030385">
    <property type="entry name" value="G_IRG_dom"/>
</dbReference>
<sequence>MGSGMSKAVIGGRLEELKAELEVENNNLSKLIERSGNDLNALENATLDIAITGASGAGKSSFVNALRGIKDDEEGAAEIGITQTTMEIKGYPHPTSPKVTIWDLPGIGTPQFEAKQYLQMVNFATYDFFIIVASDRFTEHDVFLGREIHNMKKKFYYVRSKVDISIDSEKRKRNFCKEKTLEKIRKYCFDCLAEAGETHPRVFLISSIDLKDYDFPLLVDTLENDLDRMKRYVLITTVSGFSKAILKKKKAAMEALIWRVALVSSVTGAIPVPGLFFVCNVPFLEATMINFSKAFGLDKDSLHRLANQVHKPVFVLTSAIRKTRVADRIDEFFVKDLLRQHCTGEGIKMLGKMIVDFIPLLGSVFGGLNSFSCLSHMLQCFLDDAQEDAERVWATAFEI</sequence>
<keyword evidence="2" id="KW-0547">Nucleotide-binding</keyword>
<name>A0ABM1KC00_GEKJA</name>
<keyword evidence="6" id="KW-0472">Membrane</keyword>
<dbReference type="GeneID" id="107114304"/>
<keyword evidence="4" id="KW-0342">GTP-binding</keyword>
<dbReference type="PANTHER" id="PTHR32341:SF17">
    <property type="entry name" value="IRG-TYPE G DOMAIN-CONTAINING PROTEIN"/>
    <property type="match status" value="1"/>
</dbReference>
<gene>
    <name evidence="9" type="primary">LOC107114304</name>
</gene>
<dbReference type="InterPro" id="IPR051515">
    <property type="entry name" value="IRG"/>
</dbReference>